<feature type="signal peptide" evidence="1">
    <location>
        <begin position="1"/>
        <end position="18"/>
    </location>
</feature>
<feature type="chain" id="PRO_5022858063" evidence="1">
    <location>
        <begin position="19"/>
        <end position="544"/>
    </location>
</feature>
<sequence length="544" mass="58102">MAFSLLLTFAFLASSVLADTGNDWSKPCLEGVCFYDLPATTETGSGTLKIWGSSAAITDITTAAGWEVLDCDSDANEQDIRLVCVDESKCEHLYKDIGAVGKVVRLPENCGKAAFAHIAAEQVSDDQTIPEEISRRLRRRDGVEPEVKTLHVDINFEAVDAAEVGEVFFALTGVNAPVPEGFDLEPIPLEKRGLEARGFWDNLVKAIKDLNTVEIDKSHNLPVFEIDKVFNLVDQQLYCPPISAHLRIDARAQARALATIGVAAEGTIIPPKVTDFAVIASLTGNVDAGINLTAGLSGNINTGKIKLYEVGIPGLNFPGILTIGPSFRVDAYANANLNVAANINIGLTYTLHQATLVFPADSKKGRDNGGAFKLDDTRNLQLGVNALGGVATANIYLELDAAAGLDLDFAARGDAGVIIGRSPEALESEVRGSDLIGSGYFNTPERRQVSGGANGSYNGCFGIFAGLDVNAGASAKFFNLFDVNNKVSLYSEDWELYRKCIGGQAGTSRRPVEPAFAKRALSCPLLPQGAELTNYLNQLISKNK</sequence>
<organism evidence="2 3">
    <name type="scientific">Coprinopsis marcescibilis</name>
    <name type="common">Agaric fungus</name>
    <name type="synonym">Psathyrella marcescibilis</name>
    <dbReference type="NCBI Taxonomy" id="230819"/>
    <lineage>
        <taxon>Eukaryota</taxon>
        <taxon>Fungi</taxon>
        <taxon>Dikarya</taxon>
        <taxon>Basidiomycota</taxon>
        <taxon>Agaricomycotina</taxon>
        <taxon>Agaricomycetes</taxon>
        <taxon>Agaricomycetidae</taxon>
        <taxon>Agaricales</taxon>
        <taxon>Agaricineae</taxon>
        <taxon>Psathyrellaceae</taxon>
        <taxon>Coprinopsis</taxon>
    </lineage>
</organism>
<dbReference type="Proteomes" id="UP000307440">
    <property type="component" value="Unassembled WGS sequence"/>
</dbReference>
<evidence type="ECO:0000256" key="1">
    <source>
        <dbReference type="SAM" id="SignalP"/>
    </source>
</evidence>
<gene>
    <name evidence="2" type="ORF">FA15DRAFT_649819</name>
</gene>
<dbReference type="STRING" id="230819.A0A5C3KDW7"/>
<evidence type="ECO:0000313" key="2">
    <source>
        <dbReference type="EMBL" id="TFK18148.1"/>
    </source>
</evidence>
<reference evidence="2 3" key="1">
    <citation type="journal article" date="2019" name="Nat. Ecol. Evol.">
        <title>Megaphylogeny resolves global patterns of mushroom evolution.</title>
        <authorList>
            <person name="Varga T."/>
            <person name="Krizsan K."/>
            <person name="Foldi C."/>
            <person name="Dima B."/>
            <person name="Sanchez-Garcia M."/>
            <person name="Sanchez-Ramirez S."/>
            <person name="Szollosi G.J."/>
            <person name="Szarkandi J.G."/>
            <person name="Papp V."/>
            <person name="Albert L."/>
            <person name="Andreopoulos W."/>
            <person name="Angelini C."/>
            <person name="Antonin V."/>
            <person name="Barry K.W."/>
            <person name="Bougher N.L."/>
            <person name="Buchanan P."/>
            <person name="Buyck B."/>
            <person name="Bense V."/>
            <person name="Catcheside P."/>
            <person name="Chovatia M."/>
            <person name="Cooper J."/>
            <person name="Damon W."/>
            <person name="Desjardin D."/>
            <person name="Finy P."/>
            <person name="Geml J."/>
            <person name="Haridas S."/>
            <person name="Hughes K."/>
            <person name="Justo A."/>
            <person name="Karasinski D."/>
            <person name="Kautmanova I."/>
            <person name="Kiss B."/>
            <person name="Kocsube S."/>
            <person name="Kotiranta H."/>
            <person name="LaButti K.M."/>
            <person name="Lechner B.E."/>
            <person name="Liimatainen K."/>
            <person name="Lipzen A."/>
            <person name="Lukacs Z."/>
            <person name="Mihaltcheva S."/>
            <person name="Morgado L.N."/>
            <person name="Niskanen T."/>
            <person name="Noordeloos M.E."/>
            <person name="Ohm R.A."/>
            <person name="Ortiz-Santana B."/>
            <person name="Ovrebo C."/>
            <person name="Racz N."/>
            <person name="Riley R."/>
            <person name="Savchenko A."/>
            <person name="Shiryaev A."/>
            <person name="Soop K."/>
            <person name="Spirin V."/>
            <person name="Szebenyi C."/>
            <person name="Tomsovsky M."/>
            <person name="Tulloss R.E."/>
            <person name="Uehling J."/>
            <person name="Grigoriev I.V."/>
            <person name="Vagvolgyi C."/>
            <person name="Papp T."/>
            <person name="Martin F.M."/>
            <person name="Miettinen O."/>
            <person name="Hibbett D.S."/>
            <person name="Nagy L.G."/>
        </authorList>
    </citation>
    <scope>NUCLEOTIDE SEQUENCE [LARGE SCALE GENOMIC DNA]</scope>
    <source>
        <strain evidence="2 3">CBS 121175</strain>
    </source>
</reference>
<protein>
    <submittedName>
        <fullName evidence="2">Uncharacterized protein</fullName>
    </submittedName>
</protein>
<accession>A0A5C3KDW7</accession>
<proteinExistence type="predicted"/>
<dbReference type="EMBL" id="ML210427">
    <property type="protein sequence ID" value="TFK18148.1"/>
    <property type="molecule type" value="Genomic_DNA"/>
</dbReference>
<keyword evidence="1" id="KW-0732">Signal</keyword>
<dbReference type="OrthoDB" id="73875at2759"/>
<evidence type="ECO:0000313" key="3">
    <source>
        <dbReference type="Proteomes" id="UP000307440"/>
    </source>
</evidence>
<name>A0A5C3KDW7_COPMA</name>
<keyword evidence="3" id="KW-1185">Reference proteome</keyword>
<dbReference type="AlphaFoldDB" id="A0A5C3KDW7"/>